<proteinExistence type="predicted"/>
<dbReference type="Pfam" id="PF13990">
    <property type="entry name" value="YjcZ"/>
    <property type="match status" value="1"/>
</dbReference>
<evidence type="ECO:0008006" key="3">
    <source>
        <dbReference type="Google" id="ProtNLM"/>
    </source>
</evidence>
<accession>A0A5J6QTC3</accession>
<dbReference type="RefSeq" id="WP_151137138.1">
    <property type="nucleotide sequence ID" value="NZ_CP043311.1"/>
</dbReference>
<reference evidence="1 2" key="1">
    <citation type="submission" date="2019-08" db="EMBL/GenBank/DDBJ databases">
        <title>Whole-genome Sequencing of e-waste polymer degrading bacterium Pseudomonas sp. strain PE08.</title>
        <authorList>
            <person name="Kirdat K."/>
            <person name="Debbarma P."/>
            <person name="Narawade N."/>
            <person name="Suyal D."/>
            <person name="Thorat V."/>
            <person name="Shouche Y."/>
            <person name="Goel R."/>
            <person name="Yadav A."/>
        </authorList>
    </citation>
    <scope>NUCLEOTIDE SEQUENCE [LARGE SCALE GENOMIC DNA]</scope>
    <source>
        <strain evidence="1 2">PE08</strain>
    </source>
</reference>
<gene>
    <name evidence="1" type="ORF">FXN65_24105</name>
</gene>
<organism evidence="1 2">
    <name type="scientific">Metapseudomonas lalkuanensis</name>
    <dbReference type="NCBI Taxonomy" id="2604832"/>
    <lineage>
        <taxon>Bacteria</taxon>
        <taxon>Pseudomonadati</taxon>
        <taxon>Pseudomonadota</taxon>
        <taxon>Gammaproteobacteria</taxon>
        <taxon>Pseudomonadales</taxon>
        <taxon>Pseudomonadaceae</taxon>
        <taxon>Metapseudomonas</taxon>
    </lineage>
</organism>
<protein>
    <recommendedName>
        <fullName evidence="3">Chemotaxis protein</fullName>
    </recommendedName>
</protein>
<sequence>MSDANALNQHSEICQLLTCLPEKFVVDFANGIDVARERQRYIAGRTAFFSRLYDGFTGQGARHQAEINASLTDSVEGALQWLKELSESLAKSNHTIVRVNQRVNALQLDVAKIAGYAVETRQRLELLSQRLGDRCSALEQEVVRIGSLQQAQLQLDEVFSKWAAGRFSSFSLSGRCYAALEELRWGAFGDHCLRVTGQERQKQLELLANRAIVQLSKDAGLSVGERIGTRERWLARPQGRHVLADASDALGYLGDWADPERNPFSFVVSQQPQDLPLQVPRLGSAQRFTETLISELFTEVQNG</sequence>
<keyword evidence="2" id="KW-1185">Reference proteome</keyword>
<dbReference type="Proteomes" id="UP000327179">
    <property type="component" value="Chromosome"/>
</dbReference>
<dbReference type="InterPro" id="IPR025599">
    <property type="entry name" value="YjcZ"/>
</dbReference>
<dbReference type="EMBL" id="CP043311">
    <property type="protein sequence ID" value="QEY64992.1"/>
    <property type="molecule type" value="Genomic_DNA"/>
</dbReference>
<name>A0A5J6QTC3_9GAMM</name>
<dbReference type="KEGG" id="plal:FXN65_24105"/>
<evidence type="ECO:0000313" key="1">
    <source>
        <dbReference type="EMBL" id="QEY64992.1"/>
    </source>
</evidence>
<dbReference type="AlphaFoldDB" id="A0A5J6QTC3"/>
<evidence type="ECO:0000313" key="2">
    <source>
        <dbReference type="Proteomes" id="UP000327179"/>
    </source>
</evidence>